<comment type="caution">
    <text evidence="1">The sequence shown here is derived from an EMBL/GenBank/DDBJ whole genome shotgun (WGS) entry which is preliminary data.</text>
</comment>
<dbReference type="AlphaFoldDB" id="A0A9D4I599"/>
<protein>
    <submittedName>
        <fullName evidence="1">Uncharacterized protein</fullName>
    </submittedName>
</protein>
<evidence type="ECO:0000313" key="2">
    <source>
        <dbReference type="Proteomes" id="UP000828390"/>
    </source>
</evidence>
<accession>A0A9D4I599</accession>
<proteinExistence type="predicted"/>
<evidence type="ECO:0000313" key="1">
    <source>
        <dbReference type="EMBL" id="KAH3750626.1"/>
    </source>
</evidence>
<organism evidence="1 2">
    <name type="scientific">Dreissena polymorpha</name>
    <name type="common">Zebra mussel</name>
    <name type="synonym">Mytilus polymorpha</name>
    <dbReference type="NCBI Taxonomy" id="45954"/>
    <lineage>
        <taxon>Eukaryota</taxon>
        <taxon>Metazoa</taxon>
        <taxon>Spiralia</taxon>
        <taxon>Lophotrochozoa</taxon>
        <taxon>Mollusca</taxon>
        <taxon>Bivalvia</taxon>
        <taxon>Autobranchia</taxon>
        <taxon>Heteroconchia</taxon>
        <taxon>Euheterodonta</taxon>
        <taxon>Imparidentia</taxon>
        <taxon>Neoheterodontei</taxon>
        <taxon>Myida</taxon>
        <taxon>Dreissenoidea</taxon>
        <taxon>Dreissenidae</taxon>
        <taxon>Dreissena</taxon>
    </lineage>
</organism>
<name>A0A9D4I599_DREPO</name>
<dbReference type="Proteomes" id="UP000828390">
    <property type="component" value="Unassembled WGS sequence"/>
</dbReference>
<keyword evidence="2" id="KW-1185">Reference proteome</keyword>
<reference evidence="1" key="1">
    <citation type="journal article" date="2019" name="bioRxiv">
        <title>The Genome of the Zebra Mussel, Dreissena polymorpha: A Resource for Invasive Species Research.</title>
        <authorList>
            <person name="McCartney M.A."/>
            <person name="Auch B."/>
            <person name="Kono T."/>
            <person name="Mallez S."/>
            <person name="Zhang Y."/>
            <person name="Obille A."/>
            <person name="Becker A."/>
            <person name="Abrahante J.E."/>
            <person name="Garbe J."/>
            <person name="Badalamenti J.P."/>
            <person name="Herman A."/>
            <person name="Mangelson H."/>
            <person name="Liachko I."/>
            <person name="Sullivan S."/>
            <person name="Sone E.D."/>
            <person name="Koren S."/>
            <person name="Silverstein K.A.T."/>
            <person name="Beckman K.B."/>
            <person name="Gohl D.M."/>
        </authorList>
    </citation>
    <scope>NUCLEOTIDE SEQUENCE</scope>
    <source>
        <strain evidence="1">Duluth1</strain>
        <tissue evidence="1">Whole animal</tissue>
    </source>
</reference>
<reference evidence="1" key="2">
    <citation type="submission" date="2020-11" db="EMBL/GenBank/DDBJ databases">
        <authorList>
            <person name="McCartney M.A."/>
            <person name="Auch B."/>
            <person name="Kono T."/>
            <person name="Mallez S."/>
            <person name="Becker A."/>
            <person name="Gohl D.M."/>
            <person name="Silverstein K.A.T."/>
            <person name="Koren S."/>
            <person name="Bechman K.B."/>
            <person name="Herman A."/>
            <person name="Abrahante J.E."/>
            <person name="Garbe J."/>
        </authorList>
    </citation>
    <scope>NUCLEOTIDE SEQUENCE</scope>
    <source>
        <strain evidence="1">Duluth1</strain>
        <tissue evidence="1">Whole animal</tissue>
    </source>
</reference>
<dbReference type="EMBL" id="JAIWYP010000010">
    <property type="protein sequence ID" value="KAH3750626.1"/>
    <property type="molecule type" value="Genomic_DNA"/>
</dbReference>
<gene>
    <name evidence="1" type="ORF">DPMN_185154</name>
</gene>
<sequence length="62" mass="6771">MLQDVICETDDPGGVGPVVGEIPRTKNRLLAAPVQEELPSCGFDNERVHITQSNKDHIQNTS</sequence>